<dbReference type="EMBL" id="KV427623">
    <property type="protein sequence ID" value="KZT06679.1"/>
    <property type="molecule type" value="Genomic_DNA"/>
</dbReference>
<dbReference type="GeneID" id="63820167"/>
<feature type="non-terminal residue" evidence="1">
    <location>
        <position position="77"/>
    </location>
</feature>
<gene>
    <name evidence="1" type="ORF">LAESUDRAFT_608538</name>
</gene>
<protein>
    <submittedName>
        <fullName evidence="1">Uncharacterized protein</fullName>
    </submittedName>
</protein>
<accession>A0A165EBM7</accession>
<dbReference type="AlphaFoldDB" id="A0A165EBM7"/>
<evidence type="ECO:0000313" key="2">
    <source>
        <dbReference type="Proteomes" id="UP000076871"/>
    </source>
</evidence>
<keyword evidence="2" id="KW-1185">Reference proteome</keyword>
<organism evidence="1 2">
    <name type="scientific">Laetiporus sulphureus 93-53</name>
    <dbReference type="NCBI Taxonomy" id="1314785"/>
    <lineage>
        <taxon>Eukaryota</taxon>
        <taxon>Fungi</taxon>
        <taxon>Dikarya</taxon>
        <taxon>Basidiomycota</taxon>
        <taxon>Agaricomycotina</taxon>
        <taxon>Agaricomycetes</taxon>
        <taxon>Polyporales</taxon>
        <taxon>Laetiporus</taxon>
    </lineage>
</organism>
<name>A0A165EBM7_9APHY</name>
<dbReference type="RefSeq" id="XP_040764419.1">
    <property type="nucleotide sequence ID" value="XM_040903136.1"/>
</dbReference>
<proteinExistence type="predicted"/>
<feature type="non-terminal residue" evidence="1">
    <location>
        <position position="1"/>
    </location>
</feature>
<evidence type="ECO:0000313" key="1">
    <source>
        <dbReference type="EMBL" id="KZT06679.1"/>
    </source>
</evidence>
<dbReference type="OrthoDB" id="3061698at2759"/>
<sequence length="77" mass="8392">RPACVALQNEDHDEDAIIITALASVPFCCHADLLTMTRTELLSVAHTLNAKLPRLLQIDVAPARSDASIRCAIERLV</sequence>
<reference evidence="1 2" key="1">
    <citation type="journal article" date="2016" name="Mol. Biol. Evol.">
        <title>Comparative Genomics of Early-Diverging Mushroom-Forming Fungi Provides Insights into the Origins of Lignocellulose Decay Capabilities.</title>
        <authorList>
            <person name="Nagy L.G."/>
            <person name="Riley R."/>
            <person name="Tritt A."/>
            <person name="Adam C."/>
            <person name="Daum C."/>
            <person name="Floudas D."/>
            <person name="Sun H."/>
            <person name="Yadav J.S."/>
            <person name="Pangilinan J."/>
            <person name="Larsson K.H."/>
            <person name="Matsuura K."/>
            <person name="Barry K."/>
            <person name="Labutti K."/>
            <person name="Kuo R."/>
            <person name="Ohm R.A."/>
            <person name="Bhattacharya S.S."/>
            <person name="Shirouzu T."/>
            <person name="Yoshinaga Y."/>
            <person name="Martin F.M."/>
            <person name="Grigoriev I.V."/>
            <person name="Hibbett D.S."/>
        </authorList>
    </citation>
    <scope>NUCLEOTIDE SEQUENCE [LARGE SCALE GENOMIC DNA]</scope>
    <source>
        <strain evidence="1 2">93-53</strain>
    </source>
</reference>
<dbReference type="InParanoid" id="A0A165EBM7"/>
<dbReference type="Proteomes" id="UP000076871">
    <property type="component" value="Unassembled WGS sequence"/>
</dbReference>